<evidence type="ECO:0000313" key="1">
    <source>
        <dbReference type="EMBL" id="KQE03604.1"/>
    </source>
</evidence>
<comment type="caution">
    <text evidence="1">The sequence shown here is derived from an EMBL/GenBank/DDBJ whole genome shotgun (WGS) entry which is preliminary data.</text>
</comment>
<evidence type="ECO:0000313" key="2">
    <source>
        <dbReference type="Proteomes" id="UP000051449"/>
    </source>
</evidence>
<proteinExistence type="predicted"/>
<organism evidence="1 2">
    <name type="scientific">Acinetobacter baumannii</name>
    <dbReference type="NCBI Taxonomy" id="470"/>
    <lineage>
        <taxon>Bacteria</taxon>
        <taxon>Pseudomonadati</taxon>
        <taxon>Pseudomonadota</taxon>
        <taxon>Gammaproteobacteria</taxon>
        <taxon>Moraxellales</taxon>
        <taxon>Moraxellaceae</taxon>
        <taxon>Acinetobacter</taxon>
        <taxon>Acinetobacter calcoaceticus/baumannii complex</taxon>
    </lineage>
</organism>
<gene>
    <name evidence="1" type="ORF">APD33_13395</name>
</gene>
<name>A0AAN6AJA7_ACIBA</name>
<dbReference type="EMBL" id="LLGC01000179">
    <property type="protein sequence ID" value="KQE03604.1"/>
    <property type="molecule type" value="Genomic_DNA"/>
</dbReference>
<dbReference type="AlphaFoldDB" id="A0AAN6AJA7"/>
<reference evidence="1 2" key="1">
    <citation type="submission" date="2015-10" db="EMBL/GenBank/DDBJ databases">
        <title>The utility of whole genome sequencing in characterizing Acinetobacter epidemiology and analyzing hospital outbreaks.</title>
        <authorList>
            <person name="Ozer E.A."/>
            <person name="Fitzpatrick M.A."/>
            <person name="Hauser A.R."/>
        </authorList>
    </citation>
    <scope>NUCLEOTIDE SEQUENCE [LARGE SCALE GENOMIC DNA]</scope>
    <source>
        <strain evidence="1 2">ABBL072</strain>
    </source>
</reference>
<protein>
    <submittedName>
        <fullName evidence="1">Uncharacterized protein</fullName>
    </submittedName>
</protein>
<accession>A0AAN6AJA7</accession>
<sequence length="210" mass="24011">MNIYEAIEDEVLAQLEKEDSLIQQHLNLCANEDAKLASKVKEILSGVVHQMNAELDMNANDSEFSPLSFANEFMLAQGGNIQVRKIYKSGTDSWTQREFLGGESFLLFKAGINESLIEQMDFWKVQEDILDLIHLRFRPAFAADFAEIMVDINRGRQLFNGLHETLTEVFDSLSFRPAIKSIQEAKAEIKKLRCVREQKIQSLKNNVAVW</sequence>
<dbReference type="Proteomes" id="UP000051449">
    <property type="component" value="Unassembled WGS sequence"/>
</dbReference>
<dbReference type="RefSeq" id="WP_001028833.1">
    <property type="nucleotide sequence ID" value="NZ_CAJHFN010000015.1"/>
</dbReference>